<reference evidence="3 4" key="1">
    <citation type="submission" date="2015-03" db="EMBL/GenBank/DDBJ databases">
        <title>Genome assembly of Sandaracinus amylolyticus DSM 53668.</title>
        <authorList>
            <person name="Sharma G."/>
            <person name="Subramanian S."/>
        </authorList>
    </citation>
    <scope>NUCLEOTIDE SEQUENCE [LARGE SCALE GENOMIC DNA]</scope>
    <source>
        <strain evidence="3 4">DSM 53668</strain>
    </source>
</reference>
<keyword evidence="4" id="KW-1185">Reference proteome</keyword>
<feature type="chain" id="PRO_5002512315" description="BNR repeat domain protein" evidence="2">
    <location>
        <begin position="22"/>
        <end position="307"/>
    </location>
</feature>
<evidence type="ECO:0008006" key="5">
    <source>
        <dbReference type="Google" id="ProtNLM"/>
    </source>
</evidence>
<gene>
    <name evidence="3" type="ORF">DB32_004119</name>
</gene>
<feature type="signal peptide" evidence="2">
    <location>
        <begin position="1"/>
        <end position="21"/>
    </location>
</feature>
<dbReference type="STRING" id="927083.DB32_004119"/>
<keyword evidence="2" id="KW-0732">Signal</keyword>
<proteinExistence type="predicted"/>
<evidence type="ECO:0000256" key="1">
    <source>
        <dbReference type="SAM" id="MobiDB-lite"/>
    </source>
</evidence>
<evidence type="ECO:0000313" key="4">
    <source>
        <dbReference type="Proteomes" id="UP000034883"/>
    </source>
</evidence>
<accession>A0A0F6YIF3</accession>
<dbReference type="Proteomes" id="UP000034883">
    <property type="component" value="Chromosome"/>
</dbReference>
<name>A0A0F6YIF3_9BACT</name>
<dbReference type="RefSeq" id="WP_053234279.1">
    <property type="nucleotide sequence ID" value="NZ_CP011125.1"/>
</dbReference>
<protein>
    <recommendedName>
        <fullName evidence="5">BNR repeat domain protein</fullName>
    </recommendedName>
</protein>
<sequence>MRWLARSSILLLLVLVQPGCGDDDGAVPTDAGLMDAAFPRDAASPTDAAPAGDASDHDGGADPAECTSDEDCSNADVCDGIERCVDEACVPGAQLGCFDGAECSFDLCEPSSGCAMVAPDTDADGADDCNDCAPADPDVRPGALDVCNDRDDDCDLAIDEDGIDVYFADCDDDGHAPRDATTYTGCAAPDPATTGCGAAGAAWITNAPSDPSYDCDDTDARAHSGQSELFASPLLRHVTGLEFDFDCDGRITFESTASGECASVGTGCEHTPGWATGVPVCGAEGSFVVGCDAACGERLEMRVQRCR</sequence>
<dbReference type="KEGG" id="samy:DB32_004119"/>
<organism evidence="3 4">
    <name type="scientific">Sandaracinus amylolyticus</name>
    <dbReference type="NCBI Taxonomy" id="927083"/>
    <lineage>
        <taxon>Bacteria</taxon>
        <taxon>Pseudomonadati</taxon>
        <taxon>Myxococcota</taxon>
        <taxon>Polyangia</taxon>
        <taxon>Polyangiales</taxon>
        <taxon>Sandaracinaceae</taxon>
        <taxon>Sandaracinus</taxon>
    </lineage>
</organism>
<dbReference type="AlphaFoldDB" id="A0A0F6YIF3"/>
<evidence type="ECO:0000256" key="2">
    <source>
        <dbReference type="SAM" id="SignalP"/>
    </source>
</evidence>
<evidence type="ECO:0000313" key="3">
    <source>
        <dbReference type="EMBL" id="AKF06970.1"/>
    </source>
</evidence>
<feature type="region of interest" description="Disordered" evidence="1">
    <location>
        <begin position="41"/>
        <end position="71"/>
    </location>
</feature>
<dbReference type="EMBL" id="CP011125">
    <property type="protein sequence ID" value="AKF06970.1"/>
    <property type="molecule type" value="Genomic_DNA"/>
</dbReference>